<organism evidence="1 2">
    <name type="scientific">Micromonospora echinofusca</name>
    <dbReference type="NCBI Taxonomy" id="47858"/>
    <lineage>
        <taxon>Bacteria</taxon>
        <taxon>Bacillati</taxon>
        <taxon>Actinomycetota</taxon>
        <taxon>Actinomycetes</taxon>
        <taxon>Micromonosporales</taxon>
        <taxon>Micromonosporaceae</taxon>
        <taxon>Micromonospora</taxon>
    </lineage>
</organism>
<evidence type="ECO:0000313" key="1">
    <source>
        <dbReference type="EMBL" id="SCG17495.1"/>
    </source>
</evidence>
<gene>
    <name evidence="1" type="ORF">GA0070610_3806</name>
</gene>
<name>A0A1C5GCB4_MICEH</name>
<keyword evidence="2" id="KW-1185">Reference proteome</keyword>
<dbReference type="AlphaFoldDB" id="A0A1C5GCB4"/>
<reference evidence="1 2" key="1">
    <citation type="submission" date="2016-06" db="EMBL/GenBank/DDBJ databases">
        <authorList>
            <person name="Kjaerup R.B."/>
            <person name="Dalgaard T.S."/>
            <person name="Juul-Madsen H.R."/>
        </authorList>
    </citation>
    <scope>NUCLEOTIDE SEQUENCE [LARGE SCALE GENOMIC DNA]</scope>
    <source>
        <strain evidence="1 2">DSM 43913</strain>
    </source>
</reference>
<dbReference type="Proteomes" id="UP000198251">
    <property type="component" value="Chromosome I"/>
</dbReference>
<proteinExistence type="predicted"/>
<sequence length="248" mass="27936">MTPDPTDVNRRLDAALAGVAAAFRDMTAHRRETNCECHWGSAEELALLKTPDVPLDEDLLRRTYWTTDWRYPGPLLRRILPPVTRRLAAGEVESLSGMDPLSRLFVMGRWLDWPAAQRDAVREFLDAWWQHTLVDPGAKVPAHEALAFVAEVTGQLAPWLNTWAQLLAGPTARRMLAAAADEWMSDLLGDRLPWSSWRDEEDTPCLALSMWVLRHAPPALREHDASGELCDLVRLLALPHADRWGGRG</sequence>
<dbReference type="RefSeq" id="WP_089001232.1">
    <property type="nucleotide sequence ID" value="NZ_LT607733.1"/>
</dbReference>
<dbReference type="GeneID" id="95803532"/>
<evidence type="ECO:0000313" key="2">
    <source>
        <dbReference type="Proteomes" id="UP000198251"/>
    </source>
</evidence>
<dbReference type="EMBL" id="LT607733">
    <property type="protein sequence ID" value="SCG17495.1"/>
    <property type="molecule type" value="Genomic_DNA"/>
</dbReference>
<accession>A0A1C5GCB4</accession>
<protein>
    <submittedName>
        <fullName evidence="1">Uncharacterized protein</fullName>
    </submittedName>
</protein>